<dbReference type="Proteomes" id="UP000186465">
    <property type="component" value="Unassembled WGS sequence"/>
</dbReference>
<gene>
    <name evidence="2" type="ORF">BM477_00665</name>
</gene>
<keyword evidence="1" id="KW-0812">Transmembrane</keyword>
<dbReference type="Pfam" id="PF16951">
    <property type="entry name" value="MaAIMP_sms"/>
    <property type="match status" value="1"/>
</dbReference>
<dbReference type="RefSeq" id="WP_075360756.1">
    <property type="nucleotide sequence ID" value="NZ_MPDM01000001.1"/>
</dbReference>
<evidence type="ECO:0000313" key="3">
    <source>
        <dbReference type="Proteomes" id="UP000186465"/>
    </source>
</evidence>
<proteinExistence type="predicted"/>
<dbReference type="InterPro" id="IPR031596">
    <property type="entry name" value="MaAIMP_sms"/>
</dbReference>
<dbReference type="AlphaFoldDB" id="A0A1Q5PSG0"/>
<accession>A0A1Q5PSG0</accession>
<feature type="transmembrane region" description="Helical" evidence="1">
    <location>
        <begin position="6"/>
        <end position="25"/>
    </location>
</feature>
<dbReference type="OrthoDB" id="6712920at2"/>
<dbReference type="NCBIfam" id="NF033493">
    <property type="entry name" value="MetS_like_NSS"/>
    <property type="match status" value="1"/>
</dbReference>
<comment type="caution">
    <text evidence="2">The sequence shown here is derived from an EMBL/GenBank/DDBJ whole genome shotgun (WGS) entry which is preliminary data.</text>
</comment>
<protein>
    <recommendedName>
        <fullName evidence="4">Methionine/alanine importer small subunit</fullName>
    </recommendedName>
</protein>
<evidence type="ECO:0008006" key="4">
    <source>
        <dbReference type="Google" id="ProtNLM"/>
    </source>
</evidence>
<sequence length="71" mass="8013">MNTQAIVMMIVSMVLVWGGLAYWIWNLRFKPTPELPEEVESFISAIEAEGEDAARAASQRVGLYKRNKELG</sequence>
<keyword evidence="1" id="KW-1133">Transmembrane helix</keyword>
<evidence type="ECO:0000313" key="2">
    <source>
        <dbReference type="EMBL" id="OKL50518.1"/>
    </source>
</evidence>
<keyword evidence="3" id="KW-1185">Reference proteome</keyword>
<reference evidence="3" key="1">
    <citation type="submission" date="2016-11" db="EMBL/GenBank/DDBJ databases">
        <title>Actinomyces gypaetusis sp. nov. isolated from Gypaetus barbatus in Qinghai Tibet Plateau China.</title>
        <authorList>
            <person name="Meng X."/>
        </authorList>
    </citation>
    <scope>NUCLEOTIDE SEQUENCE [LARGE SCALE GENOMIC DNA]</scope>
    <source>
        <strain evidence="3">DSM 15383</strain>
    </source>
</reference>
<keyword evidence="1" id="KW-0472">Membrane</keyword>
<name>A0A1Q5PSG0_9ACTO</name>
<dbReference type="EMBL" id="MPDM01000001">
    <property type="protein sequence ID" value="OKL50518.1"/>
    <property type="molecule type" value="Genomic_DNA"/>
</dbReference>
<dbReference type="STRING" id="156892.BM477_00665"/>
<evidence type="ECO:0000256" key="1">
    <source>
        <dbReference type="SAM" id="Phobius"/>
    </source>
</evidence>
<organism evidence="2 3">
    <name type="scientific">Boudabousia marimammalium</name>
    <dbReference type="NCBI Taxonomy" id="156892"/>
    <lineage>
        <taxon>Bacteria</taxon>
        <taxon>Bacillati</taxon>
        <taxon>Actinomycetota</taxon>
        <taxon>Actinomycetes</taxon>
        <taxon>Actinomycetales</taxon>
        <taxon>Actinomycetaceae</taxon>
        <taxon>Boudabousia</taxon>
    </lineage>
</organism>